<feature type="transmembrane region" description="Helical" evidence="1">
    <location>
        <begin position="36"/>
        <end position="53"/>
    </location>
</feature>
<comment type="caution">
    <text evidence="2">The sequence shown here is derived from an EMBL/GenBank/DDBJ whole genome shotgun (WGS) entry which is preliminary data.</text>
</comment>
<sequence length="59" mass="6723">MKSLEREYEALQQDSDMKKLCGDSLLRNVENFAKNAPLLGLVVAIVFLPIYALKKLKKK</sequence>
<organism evidence="2 3">
    <name type="scientific">Bacillus manliponensis</name>
    <dbReference type="NCBI Taxonomy" id="574376"/>
    <lineage>
        <taxon>Bacteria</taxon>
        <taxon>Bacillati</taxon>
        <taxon>Bacillota</taxon>
        <taxon>Bacilli</taxon>
        <taxon>Bacillales</taxon>
        <taxon>Bacillaceae</taxon>
        <taxon>Bacillus</taxon>
        <taxon>Bacillus cereus group</taxon>
    </lineage>
</organism>
<keyword evidence="1" id="KW-0472">Membrane</keyword>
<reference evidence="2 3" key="1">
    <citation type="submission" date="2014-06" db="EMBL/GenBank/DDBJ databases">
        <title>Draft genome sequence of Bacillus manliponensis JCM 15802 (MCCC 1A00708).</title>
        <authorList>
            <person name="Lai Q."/>
            <person name="Liu Y."/>
            <person name="Shao Z."/>
        </authorList>
    </citation>
    <scope>NUCLEOTIDE SEQUENCE [LARGE SCALE GENOMIC DNA]</scope>
    <source>
        <strain evidence="2 3">JCM 15802</strain>
    </source>
</reference>
<name>A0A073JTY5_9BACI</name>
<evidence type="ECO:0000256" key="1">
    <source>
        <dbReference type="SAM" id="Phobius"/>
    </source>
</evidence>
<keyword evidence="3" id="KW-1185">Reference proteome</keyword>
<dbReference type="Proteomes" id="UP000027822">
    <property type="component" value="Unassembled WGS sequence"/>
</dbReference>
<evidence type="ECO:0000313" key="2">
    <source>
        <dbReference type="EMBL" id="KEK18499.1"/>
    </source>
</evidence>
<accession>A0A073JTY5</accession>
<protein>
    <submittedName>
        <fullName evidence="2">Uncharacterized protein</fullName>
    </submittedName>
</protein>
<dbReference type="EMBL" id="JOTN01000014">
    <property type="protein sequence ID" value="KEK18499.1"/>
    <property type="molecule type" value="Genomic_DNA"/>
</dbReference>
<evidence type="ECO:0000313" key="3">
    <source>
        <dbReference type="Proteomes" id="UP000027822"/>
    </source>
</evidence>
<proteinExistence type="predicted"/>
<keyword evidence="1" id="KW-0812">Transmembrane</keyword>
<dbReference type="AlphaFoldDB" id="A0A073JTY5"/>
<gene>
    <name evidence="2" type="ORF">BAMA_05640</name>
</gene>
<keyword evidence="1" id="KW-1133">Transmembrane helix</keyword>
<dbReference type="RefSeq" id="WP_034641076.1">
    <property type="nucleotide sequence ID" value="NZ_CBCSJC010000006.1"/>
</dbReference>
<dbReference type="STRING" id="574376.BAMA_05640"/>